<name>A0A1X0P5C9_9TRYP</name>
<sequence>MYRLPTLVQLHGWQRQLRFIASHEMGSRIQQEVQQAIHRFRSKSNTPWVAISRVSSVLQEDTREALAELGGLAGFCRQAPQEFGNTSFVVKMVDGVLCVKLKNEEVKKPQKTYTNKIPRVDTKERDSKFFQICSKLPETPVTIETCQRVWELPTVESAVEQLYHVMEEIETLLKSFSLEIQMSLYIQLVYFGKRVAIVVRGPRTMLTSNHNTTLENSGPHWELEDFAPHYDLWRLSRFLRTDDFIPCSELIRQTTGILQTSLLQVALTYPERISLQLGPAIHLDMAEDNRFYLNGALRNEIHEIIGMKFILSEEEISKHLSRTSSKLSNLSDKELYEERMKLKELMPMRRQKLRRSIVREEFKRKFPKGNPFLNPDVVAFHLYDSLSPGVWMNNAMVRELLLPAGGKDSMHVGVDFFDQYPHLFITQGITSTSVNVMRREQGMEDVHSDGDSWKNAIFTDEDILLLLLPRLTSKRDDWGDVKVIEVLLAMLPRHVLKNMQQRGCAKNRLVTILRQYPEAFEVQTTETESDVKEEKQLKVRLISEGIVKLGVQLVNKMQVPGDHKIISGENQKQGDGDHDGDDVGNNNDDDHHDGANNSGAAKE</sequence>
<dbReference type="VEuPathDB" id="TriTrypDB:TM35_000043460"/>
<protein>
    <submittedName>
        <fullName evidence="2">Uncharacterized protein</fullName>
    </submittedName>
</protein>
<evidence type="ECO:0000313" key="3">
    <source>
        <dbReference type="Proteomes" id="UP000192257"/>
    </source>
</evidence>
<keyword evidence="3" id="KW-1185">Reference proteome</keyword>
<proteinExistence type="predicted"/>
<dbReference type="EMBL" id="NBCO01000004">
    <property type="protein sequence ID" value="ORC92132.1"/>
    <property type="molecule type" value="Genomic_DNA"/>
</dbReference>
<comment type="caution">
    <text evidence="2">The sequence shown here is derived from an EMBL/GenBank/DDBJ whole genome shotgun (WGS) entry which is preliminary data.</text>
</comment>
<dbReference type="Proteomes" id="UP000192257">
    <property type="component" value="Unassembled WGS sequence"/>
</dbReference>
<feature type="compositionally biased region" description="Basic and acidic residues" evidence="1">
    <location>
        <begin position="565"/>
        <end position="577"/>
    </location>
</feature>
<dbReference type="GeneID" id="39982320"/>
<accession>A0A1X0P5C9</accession>
<evidence type="ECO:0000313" key="2">
    <source>
        <dbReference type="EMBL" id="ORC92132.1"/>
    </source>
</evidence>
<dbReference type="RefSeq" id="XP_028886198.1">
    <property type="nucleotide sequence ID" value="XM_029022540.1"/>
</dbReference>
<dbReference type="AlphaFoldDB" id="A0A1X0P5C9"/>
<gene>
    <name evidence="2" type="ORF">TM35_000043460</name>
</gene>
<dbReference type="OrthoDB" id="242857at2759"/>
<feature type="region of interest" description="Disordered" evidence="1">
    <location>
        <begin position="565"/>
        <end position="603"/>
    </location>
</feature>
<evidence type="ECO:0000256" key="1">
    <source>
        <dbReference type="SAM" id="MobiDB-lite"/>
    </source>
</evidence>
<organism evidence="2 3">
    <name type="scientific">Trypanosoma theileri</name>
    <dbReference type="NCBI Taxonomy" id="67003"/>
    <lineage>
        <taxon>Eukaryota</taxon>
        <taxon>Discoba</taxon>
        <taxon>Euglenozoa</taxon>
        <taxon>Kinetoplastea</taxon>
        <taxon>Metakinetoplastina</taxon>
        <taxon>Trypanosomatida</taxon>
        <taxon>Trypanosomatidae</taxon>
        <taxon>Trypanosoma</taxon>
    </lineage>
</organism>
<reference evidence="2 3" key="1">
    <citation type="submission" date="2017-03" db="EMBL/GenBank/DDBJ databases">
        <title>An alternative strategy for trypanosome survival in the mammalian bloodstream revealed through genome and transcriptome analysis of the ubiquitous bovine parasite Trypanosoma (Megatrypanum) theileri.</title>
        <authorList>
            <person name="Kelly S."/>
            <person name="Ivens A."/>
            <person name="Mott A."/>
            <person name="O'Neill E."/>
            <person name="Emms D."/>
            <person name="Macleod O."/>
            <person name="Voorheis P."/>
            <person name="Matthews J."/>
            <person name="Matthews K."/>
            <person name="Carrington M."/>
        </authorList>
    </citation>
    <scope>NUCLEOTIDE SEQUENCE [LARGE SCALE GENOMIC DNA]</scope>
    <source>
        <strain evidence="2">Edinburgh</strain>
    </source>
</reference>